<dbReference type="FunFam" id="1.20.144.10:FF:000047">
    <property type="entry name" value="GD15030"/>
    <property type="match status" value="1"/>
</dbReference>
<evidence type="ECO:0000259" key="7">
    <source>
        <dbReference type="SMART" id="SM00014"/>
    </source>
</evidence>
<dbReference type="GO" id="GO:0005886">
    <property type="term" value="C:plasma membrane"/>
    <property type="evidence" value="ECO:0007669"/>
    <property type="project" value="TreeGrafter"/>
</dbReference>
<dbReference type="SMART" id="SM00014">
    <property type="entry name" value="acidPPc"/>
    <property type="match status" value="1"/>
</dbReference>
<dbReference type="OrthoDB" id="8907274at2759"/>
<evidence type="ECO:0000256" key="6">
    <source>
        <dbReference type="SAM" id="Phobius"/>
    </source>
</evidence>
<keyword evidence="4 6" id="KW-1133">Transmembrane helix</keyword>
<evidence type="ECO:0000256" key="2">
    <source>
        <dbReference type="ARBA" id="ARBA00008816"/>
    </source>
</evidence>
<dbReference type="GO" id="GO:0006644">
    <property type="term" value="P:phospholipid metabolic process"/>
    <property type="evidence" value="ECO:0007669"/>
    <property type="project" value="InterPro"/>
</dbReference>
<feature type="transmembrane region" description="Helical" evidence="6">
    <location>
        <begin position="112"/>
        <end position="133"/>
    </location>
</feature>
<comment type="subcellular location">
    <subcellularLocation>
        <location evidence="1">Membrane</location>
        <topology evidence="1">Multi-pass membrane protein</topology>
    </subcellularLocation>
</comment>
<reference evidence="8" key="1">
    <citation type="journal article" date="2013" name="Genome Res.">
        <title>A second-generation assembly of the Drosophila simulans genome provides new insights into patterns of lineage-specific divergence.</title>
        <authorList>
            <person name="Hu T.T."/>
            <person name="Eisen M.B."/>
            <person name="Thornton K.R."/>
            <person name="Andolfatto P."/>
        </authorList>
    </citation>
    <scope>NUCLEOTIDE SEQUENCE [LARGE SCALE GENOMIC DNA]</scope>
    <source>
        <strain evidence="8">W501</strain>
    </source>
</reference>
<proteinExistence type="inferred from homology"/>
<dbReference type="Gene3D" id="1.20.144.10">
    <property type="entry name" value="Phosphatidic acid phosphatase type 2/haloperoxidase"/>
    <property type="match status" value="1"/>
</dbReference>
<dbReference type="GO" id="GO:0046839">
    <property type="term" value="P:phospholipid dephosphorylation"/>
    <property type="evidence" value="ECO:0007669"/>
    <property type="project" value="TreeGrafter"/>
</dbReference>
<keyword evidence="3 6" id="KW-0812">Transmembrane</keyword>
<feature type="transmembrane region" description="Helical" evidence="6">
    <location>
        <begin position="165"/>
        <end position="185"/>
    </location>
</feature>
<organism evidence="8">
    <name type="scientific">Drosophila simulans</name>
    <name type="common">Fruit fly</name>
    <dbReference type="NCBI Taxonomy" id="7240"/>
    <lineage>
        <taxon>Eukaryota</taxon>
        <taxon>Metazoa</taxon>
        <taxon>Ecdysozoa</taxon>
        <taxon>Arthropoda</taxon>
        <taxon>Hexapoda</taxon>
        <taxon>Insecta</taxon>
        <taxon>Pterygota</taxon>
        <taxon>Neoptera</taxon>
        <taxon>Endopterygota</taxon>
        <taxon>Diptera</taxon>
        <taxon>Brachycera</taxon>
        <taxon>Muscomorpha</taxon>
        <taxon>Ephydroidea</taxon>
        <taxon>Drosophilidae</taxon>
        <taxon>Drosophila</taxon>
        <taxon>Sophophora</taxon>
    </lineage>
</organism>
<dbReference type="AlphaFoldDB" id="A0A0J9S1B1"/>
<dbReference type="PANTHER" id="PTHR10165">
    <property type="entry name" value="LIPID PHOSPHATE PHOSPHATASE"/>
    <property type="match status" value="1"/>
</dbReference>
<dbReference type="Proteomes" id="UP000035880">
    <property type="component" value="Chromosome 3L"/>
</dbReference>
<gene>
    <name evidence="8" type="primary">Dsim\GD15030</name>
    <name evidence="8" type="ORF">Dsimw501_GD15030</name>
</gene>
<dbReference type="SUPFAM" id="SSF48317">
    <property type="entry name" value="Acid phosphatase/Vanadium-dependent haloperoxidase"/>
    <property type="match status" value="1"/>
</dbReference>
<dbReference type="PANTHER" id="PTHR10165:SF197">
    <property type="entry name" value="FI04477P-RELATED"/>
    <property type="match status" value="1"/>
</dbReference>
<dbReference type="EMBL" id="CM002912">
    <property type="protein sequence ID" value="KMZ01180.1"/>
    <property type="molecule type" value="Genomic_DNA"/>
</dbReference>
<dbReference type="Pfam" id="PF01569">
    <property type="entry name" value="PAP2"/>
    <property type="match status" value="1"/>
</dbReference>
<evidence type="ECO:0000256" key="1">
    <source>
        <dbReference type="ARBA" id="ARBA00004141"/>
    </source>
</evidence>
<dbReference type="InterPro" id="IPR043216">
    <property type="entry name" value="PAP-like"/>
</dbReference>
<feature type="transmembrane region" description="Helical" evidence="6">
    <location>
        <begin position="277"/>
        <end position="298"/>
    </location>
</feature>
<dbReference type="GO" id="GO:0008195">
    <property type="term" value="F:phosphatidate phosphatase activity"/>
    <property type="evidence" value="ECO:0007669"/>
    <property type="project" value="TreeGrafter"/>
</dbReference>
<dbReference type="KEGG" id="dsi:Dsimw501_GD15030"/>
<feature type="domain" description="Phosphatidic acid phosphatase type 2/haloperoxidase" evidence="7">
    <location>
        <begin position="169"/>
        <end position="323"/>
    </location>
</feature>
<feature type="transmembrane region" description="Helical" evidence="6">
    <location>
        <begin position="64"/>
        <end position="86"/>
    </location>
</feature>
<protein>
    <recommendedName>
        <fullName evidence="7">Phosphatidic acid phosphatase type 2/haloperoxidase domain-containing protein</fullName>
    </recommendedName>
</protein>
<keyword evidence="5 6" id="KW-0472">Membrane</keyword>
<name>A0A0J9S1B1_DROSI</name>
<evidence type="ECO:0000256" key="3">
    <source>
        <dbReference type="ARBA" id="ARBA00022692"/>
    </source>
</evidence>
<evidence type="ECO:0000313" key="8">
    <source>
        <dbReference type="EMBL" id="KMZ01180.1"/>
    </source>
</evidence>
<dbReference type="InterPro" id="IPR036938">
    <property type="entry name" value="PAP2/HPO_sf"/>
</dbReference>
<dbReference type="CDD" id="cd03384">
    <property type="entry name" value="PAP2_wunen"/>
    <property type="match status" value="1"/>
</dbReference>
<feature type="transmembrane region" description="Helical" evidence="6">
    <location>
        <begin position="247"/>
        <end position="265"/>
    </location>
</feature>
<reference evidence="8" key="2">
    <citation type="submission" date="2014-06" db="EMBL/GenBank/DDBJ databases">
        <authorList>
            <person name="Hu T."/>
            <person name="Eisen M.B."/>
            <person name="Thornton K.R."/>
            <person name="Andolfatto P."/>
        </authorList>
    </citation>
    <scope>NUCLEOTIDE SEQUENCE</scope>
    <source>
        <strain evidence="8">W501</strain>
    </source>
</reference>
<evidence type="ECO:0000256" key="4">
    <source>
        <dbReference type="ARBA" id="ARBA00022989"/>
    </source>
</evidence>
<dbReference type="InterPro" id="IPR000326">
    <property type="entry name" value="PAP2/HPO"/>
</dbReference>
<accession>A0A0J9S1B1</accession>
<reference evidence="8" key="3">
    <citation type="submission" date="2015-04" db="EMBL/GenBank/DDBJ databases">
        <authorList>
            <consortium name="FlyBase"/>
        </authorList>
    </citation>
    <scope>NUCLEOTIDE SEQUENCE</scope>
    <source>
        <strain evidence="8">W501</strain>
    </source>
</reference>
<dbReference type="GO" id="GO:0007165">
    <property type="term" value="P:signal transduction"/>
    <property type="evidence" value="ECO:0007669"/>
    <property type="project" value="TreeGrafter"/>
</dbReference>
<evidence type="ECO:0000256" key="5">
    <source>
        <dbReference type="ARBA" id="ARBA00023136"/>
    </source>
</evidence>
<dbReference type="Bgee" id="FBgn0186702">
    <property type="expression patterns" value="Expressed in embryo and 1 other cell type or tissue"/>
</dbReference>
<comment type="similarity">
    <text evidence="2">Belongs to the PA-phosphatase related phosphoesterase family.</text>
</comment>
<feature type="transmembrane region" description="Helical" evidence="6">
    <location>
        <begin position="310"/>
        <end position="331"/>
    </location>
</feature>
<sequence>MRPTARSEERAKQRFVKQVYMFSNLQHRWTDRNANELGPGRKNPTASTRSIFSVKMCGNPNTRLLSRLVIDFLILLGIYGAALVVLPQQLSTTQRGFHCSDSSLKYPYRQPWLTKVHLTIAVVALPAAFVLVVEMLRAAVVPSSTELTQRFVFVGVRIPRFISECYKAIGVYLFGLGLTLVAIRLTKHSTGRLRPYFFDICQPTWGVEGGESCSDLTAENSTLYLEDFSCTEFAASQDLLALVRHSFPSGFVSTTCYAMGFLIFYAQARLFAPWLRLVRASLQLACGSLALVACWERISTYQNHLTDVAAGAALGGWMAFFATVFVAHLFVEVRVKRRPMPRNEQIYGYAGYYTRATYGY</sequence>